<comment type="caution">
    <text evidence="5">The sequence shown here is derived from an EMBL/GenBank/DDBJ whole genome shotgun (WGS) entry which is preliminary data.</text>
</comment>
<evidence type="ECO:0000313" key="5">
    <source>
        <dbReference type="EMBL" id="KAK2598907.1"/>
    </source>
</evidence>
<keyword evidence="4" id="KW-1133">Transmembrane helix</keyword>
<accession>A0AAJ0CPD3</accession>
<evidence type="ECO:0000256" key="3">
    <source>
        <dbReference type="ARBA" id="ARBA00035112"/>
    </source>
</evidence>
<dbReference type="InterPro" id="IPR021765">
    <property type="entry name" value="UstYa-like"/>
</dbReference>
<dbReference type="PANTHER" id="PTHR33365">
    <property type="entry name" value="YALI0B05434P"/>
    <property type="match status" value="1"/>
</dbReference>
<keyword evidence="4" id="KW-0472">Membrane</keyword>
<dbReference type="AlphaFoldDB" id="A0AAJ0CPD3"/>
<protein>
    <recommendedName>
        <fullName evidence="7">Oxidase ustYa</fullName>
    </recommendedName>
</protein>
<keyword evidence="4" id="KW-0812">Transmembrane</keyword>
<comment type="pathway">
    <text evidence="1">Mycotoxin biosynthesis.</text>
</comment>
<dbReference type="Proteomes" id="UP001251528">
    <property type="component" value="Unassembled WGS sequence"/>
</dbReference>
<dbReference type="Pfam" id="PF11807">
    <property type="entry name" value="UstYa"/>
    <property type="match status" value="1"/>
</dbReference>
<gene>
    <name evidence="5" type="ORF">QQS21_005649</name>
</gene>
<sequence length="231" mass="25642">MAPILPSTDEGDGECLLRQHEKDLEPTARSSQSIQAQKWINMLTAVILSVVVGYLAGLARLHPPSTSTFGLPVPPGKVRLYWQHNITFTERPSPSSEAAWNSIIPVGRGFVHHHELAPFISNIAVFHQLHCLHAIVVAYYKALESQPPNNLTGVPDLDNNTNTRIAPSHVRHCFDYIRQALICAADTNLEVLDRDTHLTNGWGQPKQCRSYADVFSWAEKYANSSDTGILT</sequence>
<keyword evidence="6" id="KW-1185">Reference proteome</keyword>
<evidence type="ECO:0000256" key="1">
    <source>
        <dbReference type="ARBA" id="ARBA00004685"/>
    </source>
</evidence>
<keyword evidence="2" id="KW-0560">Oxidoreductase</keyword>
<evidence type="ECO:0000256" key="4">
    <source>
        <dbReference type="SAM" id="Phobius"/>
    </source>
</evidence>
<evidence type="ECO:0000313" key="6">
    <source>
        <dbReference type="Proteomes" id="UP001251528"/>
    </source>
</evidence>
<dbReference type="PANTHER" id="PTHR33365:SF11">
    <property type="entry name" value="TAT PATHWAY SIGNAL SEQUENCE"/>
    <property type="match status" value="1"/>
</dbReference>
<organism evidence="5 6">
    <name type="scientific">Conoideocrella luteorostrata</name>
    <dbReference type="NCBI Taxonomy" id="1105319"/>
    <lineage>
        <taxon>Eukaryota</taxon>
        <taxon>Fungi</taxon>
        <taxon>Dikarya</taxon>
        <taxon>Ascomycota</taxon>
        <taxon>Pezizomycotina</taxon>
        <taxon>Sordariomycetes</taxon>
        <taxon>Hypocreomycetidae</taxon>
        <taxon>Hypocreales</taxon>
        <taxon>Clavicipitaceae</taxon>
        <taxon>Conoideocrella</taxon>
    </lineage>
</organism>
<evidence type="ECO:0008006" key="7">
    <source>
        <dbReference type="Google" id="ProtNLM"/>
    </source>
</evidence>
<comment type="similarity">
    <text evidence="3">Belongs to the ustYa family.</text>
</comment>
<dbReference type="GO" id="GO:0016491">
    <property type="term" value="F:oxidoreductase activity"/>
    <property type="evidence" value="ECO:0007669"/>
    <property type="project" value="UniProtKB-KW"/>
</dbReference>
<name>A0AAJ0CPD3_9HYPO</name>
<dbReference type="EMBL" id="JASWJB010000096">
    <property type="protein sequence ID" value="KAK2598907.1"/>
    <property type="molecule type" value="Genomic_DNA"/>
</dbReference>
<reference evidence="5" key="1">
    <citation type="submission" date="2023-06" db="EMBL/GenBank/DDBJ databases">
        <title>Conoideocrella luteorostrata (Hypocreales: Clavicipitaceae), a potential biocontrol fungus for elongate hemlock scale in United States Christmas tree production areas.</title>
        <authorList>
            <person name="Barrett H."/>
            <person name="Lovett B."/>
            <person name="Macias A.M."/>
            <person name="Stajich J.E."/>
            <person name="Kasson M.T."/>
        </authorList>
    </citation>
    <scope>NUCLEOTIDE SEQUENCE</scope>
    <source>
        <strain evidence="5">ARSEF 14590</strain>
    </source>
</reference>
<dbReference type="GO" id="GO:0043386">
    <property type="term" value="P:mycotoxin biosynthetic process"/>
    <property type="evidence" value="ECO:0007669"/>
    <property type="project" value="InterPro"/>
</dbReference>
<proteinExistence type="inferred from homology"/>
<evidence type="ECO:0000256" key="2">
    <source>
        <dbReference type="ARBA" id="ARBA00023002"/>
    </source>
</evidence>
<feature type="transmembrane region" description="Helical" evidence="4">
    <location>
        <begin position="39"/>
        <end position="59"/>
    </location>
</feature>